<dbReference type="STRING" id="864069.MicloDRAFT_00033500"/>
<dbReference type="HOGENOM" id="CLU_2058684_0_0_5"/>
<protein>
    <submittedName>
        <fullName evidence="1">Uncharacterized protein</fullName>
    </submittedName>
</protein>
<dbReference type="Proteomes" id="UP000003947">
    <property type="component" value="Unassembled WGS sequence"/>
</dbReference>
<accession>I4YS58</accession>
<dbReference type="EMBL" id="JH660645">
    <property type="protein sequence ID" value="EIM26800.1"/>
    <property type="molecule type" value="Genomic_DNA"/>
</dbReference>
<reference evidence="1 2" key="1">
    <citation type="submission" date="2012-02" db="EMBL/GenBank/DDBJ databases">
        <title>Improved High-Quality Draft sequence of Microvirga sp. WSM3557.</title>
        <authorList>
            <consortium name="US DOE Joint Genome Institute"/>
            <person name="Lucas S."/>
            <person name="Han J."/>
            <person name="Lapidus A."/>
            <person name="Cheng J.-F."/>
            <person name="Goodwin L."/>
            <person name="Pitluck S."/>
            <person name="Peters L."/>
            <person name="Zhang X."/>
            <person name="Detter J.C."/>
            <person name="Han C."/>
            <person name="Tapia R."/>
            <person name="Land M."/>
            <person name="Hauser L."/>
            <person name="Kyrpides N."/>
            <person name="Ivanova N."/>
            <person name="Pagani I."/>
            <person name="Brau L."/>
            <person name="Yates R."/>
            <person name="O'Hara G."/>
            <person name="Rui T."/>
            <person name="Howieson J."/>
            <person name="Reeve W."/>
            <person name="Woyke T."/>
        </authorList>
    </citation>
    <scope>NUCLEOTIDE SEQUENCE [LARGE SCALE GENOMIC DNA]</scope>
    <source>
        <strain evidence="1 2">WSM3557</strain>
    </source>
</reference>
<evidence type="ECO:0000313" key="1">
    <source>
        <dbReference type="EMBL" id="EIM26800.1"/>
    </source>
</evidence>
<sequence length="119" mass="13100">MARGTVRCRCNRTLAINAAGWGGQVPLVPELGRVLSSGLIARDQIPCSVQATTEWYEARHDGRFMRIFGPNVKWPGRWLALSNTGRQLVKNCRVQCASMLGIPSRHLDCGQTPILPCPS</sequence>
<organism evidence="1 2">
    <name type="scientific">Microvirga lotononidis</name>
    <dbReference type="NCBI Taxonomy" id="864069"/>
    <lineage>
        <taxon>Bacteria</taxon>
        <taxon>Pseudomonadati</taxon>
        <taxon>Pseudomonadota</taxon>
        <taxon>Alphaproteobacteria</taxon>
        <taxon>Hyphomicrobiales</taxon>
        <taxon>Methylobacteriaceae</taxon>
        <taxon>Microvirga</taxon>
    </lineage>
</organism>
<dbReference type="AlphaFoldDB" id="I4YS58"/>
<name>I4YS58_9HYPH</name>
<dbReference type="PATRIC" id="fig|864069.3.peg.3646"/>
<keyword evidence="2" id="KW-1185">Reference proteome</keyword>
<gene>
    <name evidence="1" type="ORF">MicloDRAFT_00033500</name>
</gene>
<evidence type="ECO:0000313" key="2">
    <source>
        <dbReference type="Proteomes" id="UP000003947"/>
    </source>
</evidence>
<proteinExistence type="predicted"/>